<dbReference type="PANTHER" id="PTHR12677:SF59">
    <property type="entry name" value="GOLGI APPARATUS MEMBRANE PROTEIN TVP38-RELATED"/>
    <property type="match status" value="1"/>
</dbReference>
<evidence type="ECO:0000313" key="9">
    <source>
        <dbReference type="Proteomes" id="UP000184423"/>
    </source>
</evidence>
<feature type="transmembrane region" description="Helical" evidence="6">
    <location>
        <begin position="48"/>
        <end position="74"/>
    </location>
</feature>
<keyword evidence="9" id="KW-1185">Reference proteome</keyword>
<dbReference type="RefSeq" id="WP_027308557.1">
    <property type="nucleotide sequence ID" value="NZ_FQVG01000004.1"/>
</dbReference>
<keyword evidence="5 6" id="KW-0472">Membrane</keyword>
<dbReference type="Pfam" id="PF09335">
    <property type="entry name" value="VTT_dom"/>
    <property type="match status" value="1"/>
</dbReference>
<name>A0A1M4TKH6_9CLOT</name>
<dbReference type="PANTHER" id="PTHR12677">
    <property type="entry name" value="GOLGI APPARATUS MEMBRANE PROTEIN TVP38-RELATED"/>
    <property type="match status" value="1"/>
</dbReference>
<evidence type="ECO:0000256" key="4">
    <source>
        <dbReference type="ARBA" id="ARBA00022989"/>
    </source>
</evidence>
<keyword evidence="3 6" id="KW-0812">Transmembrane</keyword>
<dbReference type="Proteomes" id="UP000184423">
    <property type="component" value="Unassembled WGS sequence"/>
</dbReference>
<evidence type="ECO:0000256" key="2">
    <source>
        <dbReference type="ARBA" id="ARBA00022475"/>
    </source>
</evidence>
<dbReference type="InterPro" id="IPR015414">
    <property type="entry name" value="TMEM64"/>
</dbReference>
<comment type="subcellular location">
    <subcellularLocation>
        <location evidence="1 6">Cell membrane</location>
        <topology evidence="1 6">Multi-pass membrane protein</topology>
    </subcellularLocation>
</comment>
<proteinExistence type="inferred from homology"/>
<evidence type="ECO:0000256" key="3">
    <source>
        <dbReference type="ARBA" id="ARBA00022692"/>
    </source>
</evidence>
<feature type="transmembrane region" description="Helical" evidence="6">
    <location>
        <begin position="186"/>
        <end position="203"/>
    </location>
</feature>
<dbReference type="InterPro" id="IPR032816">
    <property type="entry name" value="VTT_dom"/>
</dbReference>
<comment type="similarity">
    <text evidence="6">Belongs to the TVP38/TMEM64 family.</text>
</comment>
<feature type="domain" description="VTT" evidence="7">
    <location>
        <begin position="62"/>
        <end position="176"/>
    </location>
</feature>
<evidence type="ECO:0000256" key="5">
    <source>
        <dbReference type="ARBA" id="ARBA00023136"/>
    </source>
</evidence>
<evidence type="ECO:0000259" key="7">
    <source>
        <dbReference type="Pfam" id="PF09335"/>
    </source>
</evidence>
<organism evidence="8 9">
    <name type="scientific">Caloramator proteoclasticus DSM 10124</name>
    <dbReference type="NCBI Taxonomy" id="1121262"/>
    <lineage>
        <taxon>Bacteria</taxon>
        <taxon>Bacillati</taxon>
        <taxon>Bacillota</taxon>
        <taxon>Clostridia</taxon>
        <taxon>Eubacteriales</taxon>
        <taxon>Clostridiaceae</taxon>
        <taxon>Caloramator</taxon>
    </lineage>
</organism>
<keyword evidence="4 6" id="KW-1133">Transmembrane helix</keyword>
<evidence type="ECO:0000313" key="8">
    <source>
        <dbReference type="EMBL" id="SHE45012.1"/>
    </source>
</evidence>
<dbReference type="GO" id="GO:0005886">
    <property type="term" value="C:plasma membrane"/>
    <property type="evidence" value="ECO:0007669"/>
    <property type="project" value="UniProtKB-SubCell"/>
</dbReference>
<evidence type="ECO:0000256" key="1">
    <source>
        <dbReference type="ARBA" id="ARBA00004651"/>
    </source>
</evidence>
<sequence>MYKLGNVKFIILAAFLSIITIIVVKFHLYNLNDVKQIVTSYNNLAPFIFFLLCILRPILLLPIGLFSVLGGILFGSIKGTILTVLGSTVGSIIAYYISWFLGADFFQRYFGDKIEKYSFDEKNAFKITFLMRVIPILPCDVVSYICGLSKINIIKYTLASFLGIIPGTFVYSNFGSSLNNVYSKQFVFSVVMIILLSLIPVLLKVRHKGNKSDESIVKNLISDIDNNK</sequence>
<feature type="transmembrane region" description="Helical" evidence="6">
    <location>
        <begin position="81"/>
        <end position="103"/>
    </location>
</feature>
<keyword evidence="2 6" id="KW-1003">Cell membrane</keyword>
<accession>A0A1M4TKH6</accession>
<dbReference type="AlphaFoldDB" id="A0A1M4TKH6"/>
<reference evidence="9" key="1">
    <citation type="submission" date="2016-11" db="EMBL/GenBank/DDBJ databases">
        <authorList>
            <person name="Varghese N."/>
            <person name="Submissions S."/>
        </authorList>
    </citation>
    <scope>NUCLEOTIDE SEQUENCE [LARGE SCALE GENOMIC DNA]</scope>
    <source>
        <strain evidence="9">DSM 10124</strain>
    </source>
</reference>
<evidence type="ECO:0000256" key="6">
    <source>
        <dbReference type="RuleBase" id="RU366058"/>
    </source>
</evidence>
<feature type="transmembrane region" description="Helical" evidence="6">
    <location>
        <begin position="7"/>
        <end position="28"/>
    </location>
</feature>
<gene>
    <name evidence="8" type="ORF">SAMN02746091_00426</name>
</gene>
<dbReference type="EMBL" id="FQVG01000004">
    <property type="protein sequence ID" value="SHE45012.1"/>
    <property type="molecule type" value="Genomic_DNA"/>
</dbReference>
<feature type="transmembrane region" description="Helical" evidence="6">
    <location>
        <begin position="153"/>
        <end position="174"/>
    </location>
</feature>
<protein>
    <recommendedName>
        <fullName evidence="6">TVP38/TMEM64 family membrane protein</fullName>
    </recommendedName>
</protein>